<evidence type="ECO:0000256" key="3">
    <source>
        <dbReference type="ARBA" id="ARBA00022614"/>
    </source>
</evidence>
<evidence type="ECO:0000256" key="13">
    <source>
        <dbReference type="ARBA" id="ARBA00034109"/>
    </source>
</evidence>
<feature type="domain" description="Ig-like" evidence="15">
    <location>
        <begin position="354"/>
        <end position="442"/>
    </location>
</feature>
<dbReference type="InterPro" id="IPR003599">
    <property type="entry name" value="Ig_sub"/>
</dbReference>
<keyword evidence="6" id="KW-0677">Repeat</keyword>
<dbReference type="SMART" id="SM00082">
    <property type="entry name" value="LRRCT"/>
    <property type="match status" value="1"/>
</dbReference>
<keyword evidence="3" id="KW-0433">Leucine-rich repeat</keyword>
<evidence type="ECO:0000256" key="5">
    <source>
        <dbReference type="ARBA" id="ARBA00022729"/>
    </source>
</evidence>
<dbReference type="GO" id="GO:0051965">
    <property type="term" value="P:positive regulation of synapse assembly"/>
    <property type="evidence" value="ECO:0007669"/>
    <property type="project" value="TreeGrafter"/>
</dbReference>
<feature type="transmembrane region" description="Helical" evidence="14">
    <location>
        <begin position="545"/>
        <end position="565"/>
    </location>
</feature>
<dbReference type="PROSITE" id="PS50835">
    <property type="entry name" value="IG_LIKE"/>
    <property type="match status" value="1"/>
</dbReference>
<dbReference type="GO" id="GO:0098839">
    <property type="term" value="C:postsynaptic density membrane"/>
    <property type="evidence" value="ECO:0007669"/>
    <property type="project" value="TreeGrafter"/>
</dbReference>
<dbReference type="SUPFAM" id="SSF48726">
    <property type="entry name" value="Immunoglobulin"/>
    <property type="match status" value="1"/>
</dbReference>
<dbReference type="InterPro" id="IPR036179">
    <property type="entry name" value="Ig-like_dom_sf"/>
</dbReference>
<dbReference type="InterPro" id="IPR032675">
    <property type="entry name" value="LRR_dom_sf"/>
</dbReference>
<dbReference type="EMBL" id="JAINUG010000080">
    <property type="protein sequence ID" value="KAJ8399920.1"/>
    <property type="molecule type" value="Genomic_DNA"/>
</dbReference>
<dbReference type="Pfam" id="PF07679">
    <property type="entry name" value="I-set"/>
    <property type="match status" value="1"/>
</dbReference>
<dbReference type="InterPro" id="IPR013098">
    <property type="entry name" value="Ig_I-set"/>
</dbReference>
<evidence type="ECO:0000259" key="15">
    <source>
        <dbReference type="PROSITE" id="PS50835"/>
    </source>
</evidence>
<dbReference type="SMART" id="SM00369">
    <property type="entry name" value="LRR_TYP"/>
    <property type="match status" value="7"/>
</dbReference>
<dbReference type="SMART" id="SM00409">
    <property type="entry name" value="IG"/>
    <property type="match status" value="1"/>
</dbReference>
<dbReference type="SUPFAM" id="SSF52058">
    <property type="entry name" value="L domain-like"/>
    <property type="match status" value="1"/>
</dbReference>
<dbReference type="PANTHER" id="PTHR24369:SF102">
    <property type="entry name" value="LEUCINE-RICH REPEAT-CONTAINING PROTEIN 4B"/>
    <property type="match status" value="1"/>
</dbReference>
<dbReference type="Pfam" id="PF13855">
    <property type="entry name" value="LRR_8"/>
    <property type="match status" value="3"/>
</dbReference>
<dbReference type="InterPro" id="IPR007110">
    <property type="entry name" value="Ig-like_dom"/>
</dbReference>
<keyword evidence="7 14" id="KW-1133">Transmembrane helix</keyword>
<dbReference type="InterPro" id="IPR003591">
    <property type="entry name" value="Leu-rich_rpt_typical-subtyp"/>
</dbReference>
<dbReference type="InterPro" id="IPR001611">
    <property type="entry name" value="Leu-rich_rpt"/>
</dbReference>
<dbReference type="GO" id="GO:0098978">
    <property type="term" value="C:glutamatergic synapse"/>
    <property type="evidence" value="ECO:0007669"/>
    <property type="project" value="TreeGrafter"/>
</dbReference>
<dbReference type="FunFam" id="2.60.40.10:FF:000076">
    <property type="entry name" value="Leucine-rich repeat and Ig domain-containing 4"/>
    <property type="match status" value="1"/>
</dbReference>
<comment type="subcellular location">
    <subcellularLocation>
        <location evidence="1">Membrane</location>
        <topology evidence="1">Single-pass membrane protein</topology>
    </subcellularLocation>
    <subcellularLocation>
        <location evidence="13">Synaptic cell membrane</location>
    </subcellularLocation>
</comment>
<dbReference type="Gene3D" id="2.60.40.10">
    <property type="entry name" value="Immunoglobulins"/>
    <property type="match status" value="1"/>
</dbReference>
<keyword evidence="11" id="KW-0325">Glycoprotein</keyword>
<proteinExistence type="predicted"/>
<keyword evidence="8" id="KW-0770">Synapse</keyword>
<dbReference type="Pfam" id="PF00560">
    <property type="entry name" value="LRR_1"/>
    <property type="match status" value="1"/>
</dbReference>
<dbReference type="InterPro" id="IPR000372">
    <property type="entry name" value="LRRNT"/>
</dbReference>
<evidence type="ECO:0000313" key="16">
    <source>
        <dbReference type="EMBL" id="KAJ8399920.1"/>
    </source>
</evidence>
<keyword evidence="17" id="KW-1185">Reference proteome</keyword>
<dbReference type="Proteomes" id="UP001221898">
    <property type="component" value="Unassembled WGS sequence"/>
</dbReference>
<sequence>MEQPCVVCRGVGRWMARAPAKEPGTHKMLLLWLLPPGPELTGAASPCPSLCSCSNQASRVICTRRSLEEVPESISVNTRYLNLQENSIQVIKSDTFKHLWHLEILQLSKNHIRQIEVGAFNGLPNLNTLELFDNRLTLVPSQSFEYLSKLRELWLRNNPIETLPAYAFHRVPSLRRLDLGELKKLDFISEAAFEGLINLRYLNLGMCGLKDIPNLTPLVRLEELELSGNRLEIIRPGSFQGLVSLRKLWLMHSQVSVIERNAFDDLKNLEELNLSHNSLHSLPHDLFTPLHQLERVHLNHNPWVCNCDVLWLSWWLKETVPSNTTCCARCHAPPGLKGRYIGELDQSHFTCYAPVIVEPPTDLNVTEGMAAELKCRTGTSMTSVNWLTPNGTLMTHGSYRVRISVLHDGTLNFTNVTVQDTGQYTCMVTNSAGNTTATAVLNVSASDAINSYSYFTTVTVETVETGQEENSARQYINETFVGFSGPTISGEVWGTPLTTTSSTVSSSSSSSATRATKLSEKAFTVPLTDVTNMSGLEDVMKTTKIIIGCFVAITFMAAVMLVVFYKLRKQHQLHKHHGPARAIEIINVEDEIGAGGASGLLRAEQKEFYGKPMDEENLYCIKSKS</sequence>
<evidence type="ECO:0000313" key="17">
    <source>
        <dbReference type="Proteomes" id="UP001221898"/>
    </source>
</evidence>
<dbReference type="InterPro" id="IPR013783">
    <property type="entry name" value="Ig-like_fold"/>
</dbReference>
<keyword evidence="9 14" id="KW-0472">Membrane</keyword>
<dbReference type="PANTHER" id="PTHR24369">
    <property type="entry name" value="ANTIGEN BSP, PUTATIVE-RELATED"/>
    <property type="match status" value="1"/>
</dbReference>
<evidence type="ECO:0000256" key="11">
    <source>
        <dbReference type="ARBA" id="ARBA00023180"/>
    </source>
</evidence>
<dbReference type="GO" id="GO:1905606">
    <property type="term" value="P:regulation of presynapse assembly"/>
    <property type="evidence" value="ECO:0007669"/>
    <property type="project" value="TreeGrafter"/>
</dbReference>
<dbReference type="InterPro" id="IPR000483">
    <property type="entry name" value="Cys-rich_flank_reg_C"/>
</dbReference>
<keyword evidence="2" id="KW-1003">Cell membrane</keyword>
<dbReference type="FunFam" id="3.80.10.10:FF:000012">
    <property type="entry name" value="Leucine rich repeat containing 4"/>
    <property type="match status" value="1"/>
</dbReference>
<evidence type="ECO:0000256" key="14">
    <source>
        <dbReference type="SAM" id="Phobius"/>
    </source>
</evidence>
<evidence type="ECO:0000256" key="9">
    <source>
        <dbReference type="ARBA" id="ARBA00023136"/>
    </source>
</evidence>
<comment type="caution">
    <text evidence="16">The sequence shown here is derived from an EMBL/GenBank/DDBJ whole genome shotgun (WGS) entry which is preliminary data.</text>
</comment>
<dbReference type="GO" id="GO:0005102">
    <property type="term" value="F:signaling receptor binding"/>
    <property type="evidence" value="ECO:0007669"/>
    <property type="project" value="TreeGrafter"/>
</dbReference>
<dbReference type="Gene3D" id="3.80.10.10">
    <property type="entry name" value="Ribonuclease Inhibitor"/>
    <property type="match status" value="1"/>
</dbReference>
<dbReference type="AlphaFoldDB" id="A0AAD7SC46"/>
<evidence type="ECO:0000256" key="4">
    <source>
        <dbReference type="ARBA" id="ARBA00022692"/>
    </source>
</evidence>
<evidence type="ECO:0000256" key="10">
    <source>
        <dbReference type="ARBA" id="ARBA00023157"/>
    </source>
</evidence>
<dbReference type="GO" id="GO:0099151">
    <property type="term" value="P:regulation of postsynaptic density assembly"/>
    <property type="evidence" value="ECO:0007669"/>
    <property type="project" value="TreeGrafter"/>
</dbReference>
<dbReference type="SMART" id="SM00408">
    <property type="entry name" value="IGc2"/>
    <property type="match status" value="1"/>
</dbReference>
<dbReference type="GO" id="GO:0099560">
    <property type="term" value="P:synaptic membrane adhesion"/>
    <property type="evidence" value="ECO:0007669"/>
    <property type="project" value="TreeGrafter"/>
</dbReference>
<name>A0AAD7SC46_9TELE</name>
<evidence type="ECO:0000256" key="8">
    <source>
        <dbReference type="ARBA" id="ARBA00023018"/>
    </source>
</evidence>
<accession>A0AAD7SC46</accession>
<keyword evidence="10" id="KW-1015">Disulfide bond</keyword>
<evidence type="ECO:0000256" key="2">
    <source>
        <dbReference type="ARBA" id="ARBA00022475"/>
    </source>
</evidence>
<evidence type="ECO:0000256" key="1">
    <source>
        <dbReference type="ARBA" id="ARBA00004167"/>
    </source>
</evidence>
<evidence type="ECO:0000256" key="12">
    <source>
        <dbReference type="ARBA" id="ARBA00023319"/>
    </source>
</evidence>
<protein>
    <recommendedName>
        <fullName evidence="15">Ig-like domain-containing protein</fullName>
    </recommendedName>
</protein>
<dbReference type="PROSITE" id="PS51450">
    <property type="entry name" value="LRR"/>
    <property type="match status" value="3"/>
</dbReference>
<dbReference type="InterPro" id="IPR003598">
    <property type="entry name" value="Ig_sub2"/>
</dbReference>
<dbReference type="SMART" id="SM00013">
    <property type="entry name" value="LRRNT"/>
    <property type="match status" value="1"/>
</dbReference>
<dbReference type="InterPro" id="IPR050541">
    <property type="entry name" value="LRR_TM_domain-containing"/>
</dbReference>
<organism evidence="16 17">
    <name type="scientific">Aldrovandia affinis</name>
    <dbReference type="NCBI Taxonomy" id="143900"/>
    <lineage>
        <taxon>Eukaryota</taxon>
        <taxon>Metazoa</taxon>
        <taxon>Chordata</taxon>
        <taxon>Craniata</taxon>
        <taxon>Vertebrata</taxon>
        <taxon>Euteleostomi</taxon>
        <taxon>Actinopterygii</taxon>
        <taxon>Neopterygii</taxon>
        <taxon>Teleostei</taxon>
        <taxon>Notacanthiformes</taxon>
        <taxon>Halosauridae</taxon>
        <taxon>Aldrovandia</taxon>
    </lineage>
</organism>
<evidence type="ECO:0000256" key="7">
    <source>
        <dbReference type="ARBA" id="ARBA00022989"/>
    </source>
</evidence>
<keyword evidence="5" id="KW-0732">Signal</keyword>
<reference evidence="16" key="1">
    <citation type="journal article" date="2023" name="Science">
        <title>Genome structures resolve the early diversification of teleost fishes.</title>
        <authorList>
            <person name="Parey E."/>
            <person name="Louis A."/>
            <person name="Montfort J."/>
            <person name="Bouchez O."/>
            <person name="Roques C."/>
            <person name="Iampietro C."/>
            <person name="Lluch J."/>
            <person name="Castinel A."/>
            <person name="Donnadieu C."/>
            <person name="Desvignes T."/>
            <person name="Floi Bucao C."/>
            <person name="Jouanno E."/>
            <person name="Wen M."/>
            <person name="Mejri S."/>
            <person name="Dirks R."/>
            <person name="Jansen H."/>
            <person name="Henkel C."/>
            <person name="Chen W.J."/>
            <person name="Zahm M."/>
            <person name="Cabau C."/>
            <person name="Klopp C."/>
            <person name="Thompson A.W."/>
            <person name="Robinson-Rechavi M."/>
            <person name="Braasch I."/>
            <person name="Lecointre G."/>
            <person name="Bobe J."/>
            <person name="Postlethwait J.H."/>
            <person name="Berthelot C."/>
            <person name="Roest Crollius H."/>
            <person name="Guiguen Y."/>
        </authorList>
    </citation>
    <scope>NUCLEOTIDE SEQUENCE</scope>
    <source>
        <strain evidence="16">NC1722</strain>
    </source>
</reference>
<gene>
    <name evidence="16" type="ORF">AAFF_G00406500</name>
</gene>
<keyword evidence="4 14" id="KW-0812">Transmembrane</keyword>
<keyword evidence="12" id="KW-0393">Immunoglobulin domain</keyword>
<evidence type="ECO:0000256" key="6">
    <source>
        <dbReference type="ARBA" id="ARBA00022737"/>
    </source>
</evidence>